<reference evidence="2" key="1">
    <citation type="submission" date="2016-12" db="EMBL/GenBank/DDBJ databases">
        <authorList>
            <person name="Varghese N."/>
            <person name="Submissions S."/>
        </authorList>
    </citation>
    <scope>NUCLEOTIDE SEQUENCE [LARGE SCALE GENOMIC DNA]</scope>
    <source>
        <strain evidence="2">DSM 11544</strain>
    </source>
</reference>
<dbReference type="AlphaFoldDB" id="A0A1M7T6I9"/>
<evidence type="ECO:0000313" key="2">
    <source>
        <dbReference type="Proteomes" id="UP000184010"/>
    </source>
</evidence>
<evidence type="ECO:0000313" key="1">
    <source>
        <dbReference type="EMBL" id="SHN66334.1"/>
    </source>
</evidence>
<gene>
    <name evidence="1" type="ORF">SAMN02745215_01657</name>
</gene>
<dbReference type="RefSeq" id="WP_072772143.1">
    <property type="nucleotide sequence ID" value="NZ_FRDN01000005.1"/>
</dbReference>
<sequence length="174" mass="19112">MAAVKWSLIFLFIVFPLFLLTGDYMANATVVADADIATRDAAQAAIKANVVKNSLRDLDIYRDNAVVQYNPEAIQPTFDESVTRKVEEIDGTKGYITVAVGDGQSGREINELSVPYPTGIAGYQPGGRGGVPPMLAIRSTVVRQYFLYNLLSKFAPVEEYYGIQNEKIAILEVK</sequence>
<accession>A0A1M7T6I9</accession>
<keyword evidence="2" id="KW-1185">Reference proteome</keyword>
<proteinExistence type="predicted"/>
<organism evidence="1 2">
    <name type="scientific">Desulfitobacterium chlororespirans DSM 11544</name>
    <dbReference type="NCBI Taxonomy" id="1121395"/>
    <lineage>
        <taxon>Bacteria</taxon>
        <taxon>Bacillati</taxon>
        <taxon>Bacillota</taxon>
        <taxon>Clostridia</taxon>
        <taxon>Eubacteriales</taxon>
        <taxon>Desulfitobacteriaceae</taxon>
        <taxon>Desulfitobacterium</taxon>
    </lineage>
</organism>
<name>A0A1M7T6I9_9FIRM</name>
<dbReference type="Proteomes" id="UP000184010">
    <property type="component" value="Unassembled WGS sequence"/>
</dbReference>
<protein>
    <submittedName>
        <fullName evidence="1">Uncharacterized protein</fullName>
    </submittedName>
</protein>
<dbReference type="STRING" id="1121395.SAMN02745215_01657"/>
<dbReference type="EMBL" id="FRDN01000005">
    <property type="protein sequence ID" value="SHN66334.1"/>
    <property type="molecule type" value="Genomic_DNA"/>
</dbReference>